<comment type="similarity">
    <text evidence="5">Belongs to the BI1 family.</text>
</comment>
<keyword evidence="2 5" id="KW-0812">Transmembrane</keyword>
<proteinExistence type="inferred from homology"/>
<feature type="transmembrane region" description="Helical" evidence="5">
    <location>
        <begin position="120"/>
        <end position="139"/>
    </location>
</feature>
<dbReference type="EMBL" id="HBIA01017230">
    <property type="protein sequence ID" value="CAE0236734.1"/>
    <property type="molecule type" value="Transcribed_RNA"/>
</dbReference>
<name>A0A7S3CTE0_9SPIT</name>
<evidence type="ECO:0000256" key="3">
    <source>
        <dbReference type="ARBA" id="ARBA00022989"/>
    </source>
</evidence>
<dbReference type="GO" id="GO:0016020">
    <property type="term" value="C:membrane"/>
    <property type="evidence" value="ECO:0007669"/>
    <property type="project" value="UniProtKB-SubCell"/>
</dbReference>
<dbReference type="PANTHER" id="PTHR23291:SF50">
    <property type="entry name" value="PROTEIN LIFEGUARD 4"/>
    <property type="match status" value="1"/>
</dbReference>
<keyword evidence="4 5" id="KW-0472">Membrane</keyword>
<sequence>MILLVIFVASFAYLVGFICCLYDPLLVLLALLVTFAGFMAMTVFAYTTNFDLTKYWAVLFGASIVLLVMGLICLFVECSPLFIVLCVLGVTLGLVYVAYDTQLIIGQSKYSISEEDYIPAAMMLYCDFLLIFTYLLQLIGMA</sequence>
<dbReference type="PANTHER" id="PTHR23291">
    <property type="entry name" value="BAX INHIBITOR-RELATED"/>
    <property type="match status" value="1"/>
</dbReference>
<evidence type="ECO:0000256" key="4">
    <source>
        <dbReference type="ARBA" id="ARBA00023136"/>
    </source>
</evidence>
<keyword evidence="3 5" id="KW-1133">Transmembrane helix</keyword>
<feature type="transmembrane region" description="Helical" evidence="5">
    <location>
        <begin position="55"/>
        <end position="75"/>
    </location>
</feature>
<accession>A0A7S3CTE0</accession>
<evidence type="ECO:0000256" key="2">
    <source>
        <dbReference type="ARBA" id="ARBA00022692"/>
    </source>
</evidence>
<gene>
    <name evidence="6" type="ORF">SRAS04492_LOCUS8542</name>
</gene>
<feature type="transmembrane region" description="Helical" evidence="5">
    <location>
        <begin position="26"/>
        <end position="48"/>
    </location>
</feature>
<reference evidence="6" key="1">
    <citation type="submission" date="2021-01" db="EMBL/GenBank/DDBJ databases">
        <authorList>
            <person name="Corre E."/>
            <person name="Pelletier E."/>
            <person name="Niang G."/>
            <person name="Scheremetjew M."/>
            <person name="Finn R."/>
            <person name="Kale V."/>
            <person name="Holt S."/>
            <person name="Cochrane G."/>
            <person name="Meng A."/>
            <person name="Brown T."/>
            <person name="Cohen L."/>
        </authorList>
    </citation>
    <scope>NUCLEOTIDE SEQUENCE</scope>
    <source>
        <strain evidence="6">Ras09</strain>
    </source>
</reference>
<comment type="subcellular location">
    <subcellularLocation>
        <location evidence="1">Membrane</location>
        <topology evidence="1">Multi-pass membrane protein</topology>
    </subcellularLocation>
</comment>
<evidence type="ECO:0000313" key="6">
    <source>
        <dbReference type="EMBL" id="CAE0236734.1"/>
    </source>
</evidence>
<feature type="transmembrane region" description="Helical" evidence="5">
    <location>
        <begin position="81"/>
        <end position="99"/>
    </location>
</feature>
<dbReference type="AlphaFoldDB" id="A0A7S3CTE0"/>
<protein>
    <submittedName>
        <fullName evidence="6">Uncharacterized protein</fullName>
    </submittedName>
</protein>
<comment type="caution">
    <text evidence="5">Lacks conserved residue(s) required for the propagation of feature annotation.</text>
</comment>
<dbReference type="InterPro" id="IPR006214">
    <property type="entry name" value="Bax_inhibitor_1-related"/>
</dbReference>
<evidence type="ECO:0000256" key="5">
    <source>
        <dbReference type="RuleBase" id="RU004379"/>
    </source>
</evidence>
<organism evidence="6">
    <name type="scientific">Strombidium rassoulzadegani</name>
    <dbReference type="NCBI Taxonomy" id="1082188"/>
    <lineage>
        <taxon>Eukaryota</taxon>
        <taxon>Sar</taxon>
        <taxon>Alveolata</taxon>
        <taxon>Ciliophora</taxon>
        <taxon>Intramacronucleata</taxon>
        <taxon>Spirotrichea</taxon>
        <taxon>Oligotrichia</taxon>
        <taxon>Strombidiidae</taxon>
        <taxon>Strombidium</taxon>
    </lineage>
</organism>
<evidence type="ECO:0000256" key="1">
    <source>
        <dbReference type="ARBA" id="ARBA00004141"/>
    </source>
</evidence>
<dbReference type="Pfam" id="PF01027">
    <property type="entry name" value="Bax1-I"/>
    <property type="match status" value="1"/>
</dbReference>